<proteinExistence type="predicted"/>
<evidence type="ECO:0008006" key="3">
    <source>
        <dbReference type="Google" id="ProtNLM"/>
    </source>
</evidence>
<reference evidence="1 2" key="1">
    <citation type="submission" date="2023-03" db="EMBL/GenBank/DDBJ databases">
        <title>Draft genome sequence of Thalassotalea insulae KCTC 62186T.</title>
        <authorList>
            <person name="Sawabe T."/>
        </authorList>
    </citation>
    <scope>NUCLEOTIDE SEQUENCE [LARGE SCALE GENOMIC DNA]</scope>
    <source>
        <strain evidence="1 2">KCTC 62186</strain>
    </source>
</reference>
<gene>
    <name evidence="1" type="ORF">tinsulaeT_37530</name>
</gene>
<name>A0ABQ6GWW0_9GAMM</name>
<dbReference type="Proteomes" id="UP001157186">
    <property type="component" value="Unassembled WGS sequence"/>
</dbReference>
<dbReference type="RefSeq" id="WP_284246404.1">
    <property type="nucleotide sequence ID" value="NZ_BSST01000001.1"/>
</dbReference>
<comment type="caution">
    <text evidence="1">The sequence shown here is derived from an EMBL/GenBank/DDBJ whole genome shotgun (WGS) entry which is preliminary data.</text>
</comment>
<sequence length="66" mass="6807">MSITIGSTDSVQTNTESAHAILTAKKAQSQQEIEGQMALKLIESASPEGAAMPAVGNSGHNINIKV</sequence>
<organism evidence="1 2">
    <name type="scientific">Thalassotalea insulae</name>
    <dbReference type="NCBI Taxonomy" id="2056778"/>
    <lineage>
        <taxon>Bacteria</taxon>
        <taxon>Pseudomonadati</taxon>
        <taxon>Pseudomonadota</taxon>
        <taxon>Gammaproteobacteria</taxon>
        <taxon>Alteromonadales</taxon>
        <taxon>Colwelliaceae</taxon>
        <taxon>Thalassotalea</taxon>
    </lineage>
</organism>
<accession>A0ABQ6GWW0</accession>
<keyword evidence="2" id="KW-1185">Reference proteome</keyword>
<evidence type="ECO:0000313" key="1">
    <source>
        <dbReference type="EMBL" id="GLX80413.1"/>
    </source>
</evidence>
<protein>
    <recommendedName>
        <fullName evidence="3">Cytoplasmic protein</fullName>
    </recommendedName>
</protein>
<dbReference type="EMBL" id="BSST01000001">
    <property type="protein sequence ID" value="GLX80413.1"/>
    <property type="molecule type" value="Genomic_DNA"/>
</dbReference>
<evidence type="ECO:0000313" key="2">
    <source>
        <dbReference type="Proteomes" id="UP001157186"/>
    </source>
</evidence>